<dbReference type="PROSITE" id="PS51668">
    <property type="entry name" value="TSAA_2"/>
    <property type="match status" value="1"/>
</dbReference>
<evidence type="ECO:0000256" key="1">
    <source>
        <dbReference type="ARBA" id="ARBA00022691"/>
    </source>
</evidence>
<dbReference type="RefSeq" id="WP_349056358.1">
    <property type="nucleotide sequence ID" value="NZ_JBBMEJ010000005.1"/>
</dbReference>
<sequence length="225" mass="25581">MKIIARIQSDFPTKFGIPRQSGRVEELTARIVFEPEYRVREAVKGLEDFSHIWLIWEFSEAVRESWSPTVRPPRLGGNERMGVFATRSPFRPNALGLSSVKLEHIELDSQNGPVLVVSGADLMDGTPIYDIKPYIPAADCHPEATGGFAQKVEQRFLKVEIPEPWNSMIPEEKLQALKGVLREDPRPAYQKDPERVYGMPFAGMDIHFRVRDEVLTVCGVTEYKK</sequence>
<reference evidence="4 5" key="1">
    <citation type="submission" date="2024-03" db="EMBL/GenBank/DDBJ databases">
        <title>Human intestinal bacterial collection.</title>
        <authorList>
            <person name="Pauvert C."/>
            <person name="Hitch T.C.A."/>
            <person name="Clavel T."/>
        </authorList>
    </citation>
    <scope>NUCLEOTIDE SEQUENCE [LARGE SCALE GENOMIC DNA]</scope>
    <source>
        <strain evidence="4 5">CLA-JM-H16</strain>
    </source>
</reference>
<dbReference type="InterPro" id="IPR023370">
    <property type="entry name" value="TrmO-like_N"/>
</dbReference>
<dbReference type="Pfam" id="PF01980">
    <property type="entry name" value="TrmO_N"/>
    <property type="match status" value="1"/>
</dbReference>
<proteinExistence type="inferred from homology"/>
<dbReference type="InterPro" id="IPR041369">
    <property type="entry name" value="TrmO_C"/>
</dbReference>
<name>A0ABV1BEY4_9FIRM</name>
<accession>A0ABV1BEY4</accession>
<dbReference type="Gene3D" id="3.30.2310.10">
    <property type="entry name" value="YaeB-like"/>
    <property type="match status" value="1"/>
</dbReference>
<protein>
    <submittedName>
        <fullName evidence="4">tRNA (N6-threonylcarbamoyladenosine(37)-N6)-methyltransferase TrmO</fullName>
    </submittedName>
</protein>
<evidence type="ECO:0000313" key="4">
    <source>
        <dbReference type="EMBL" id="MEQ2370497.1"/>
    </source>
</evidence>
<gene>
    <name evidence="4" type="primary">tsaA</name>
    <name evidence="4" type="ORF">WMO28_05980</name>
</gene>
<evidence type="ECO:0000256" key="2">
    <source>
        <dbReference type="ARBA" id="ARBA00033753"/>
    </source>
</evidence>
<dbReference type="CDD" id="cd09281">
    <property type="entry name" value="UPF0066"/>
    <property type="match status" value="1"/>
</dbReference>
<evidence type="ECO:0000259" key="3">
    <source>
        <dbReference type="PROSITE" id="PS51668"/>
    </source>
</evidence>
<dbReference type="InterPro" id="IPR036414">
    <property type="entry name" value="YaeB_N_sf"/>
</dbReference>
<comment type="caution">
    <text evidence="4">The sequence shown here is derived from an EMBL/GenBank/DDBJ whole genome shotgun (WGS) entry which is preliminary data.</text>
</comment>
<dbReference type="PANTHER" id="PTHR12818:SF0">
    <property type="entry name" value="TRNA (ADENINE(37)-N6)-METHYLTRANSFERASE"/>
    <property type="match status" value="1"/>
</dbReference>
<dbReference type="PANTHER" id="PTHR12818">
    <property type="entry name" value="TRNA (ADENINE(37)-N6)-METHYLTRANSFERASE"/>
    <property type="match status" value="1"/>
</dbReference>
<dbReference type="SUPFAM" id="SSF118196">
    <property type="entry name" value="YaeB-like"/>
    <property type="match status" value="1"/>
</dbReference>
<dbReference type="InterPro" id="IPR023368">
    <property type="entry name" value="UPF0066_cons_site"/>
</dbReference>
<dbReference type="Pfam" id="PF18389">
    <property type="entry name" value="TrmO_C"/>
    <property type="match status" value="1"/>
</dbReference>
<comment type="similarity">
    <text evidence="2">Belongs to the tRNA methyltransferase O family.</text>
</comment>
<dbReference type="PROSITE" id="PS01318">
    <property type="entry name" value="TSAA_1"/>
    <property type="match status" value="1"/>
</dbReference>
<dbReference type="InterPro" id="IPR036413">
    <property type="entry name" value="YaeB-like_sf"/>
</dbReference>
<evidence type="ECO:0000313" key="5">
    <source>
        <dbReference type="Proteomes" id="UP001473063"/>
    </source>
</evidence>
<dbReference type="Gene3D" id="2.40.30.70">
    <property type="entry name" value="YaeB-like"/>
    <property type="match status" value="1"/>
</dbReference>
<dbReference type="Proteomes" id="UP001473063">
    <property type="component" value="Unassembled WGS sequence"/>
</dbReference>
<feature type="domain" description="TsaA-like" evidence="3">
    <location>
        <begin position="1"/>
        <end position="143"/>
    </location>
</feature>
<organism evidence="4 5">
    <name type="scientific">Blautia aquisgranensis</name>
    <dbReference type="NCBI Taxonomy" id="3133153"/>
    <lineage>
        <taxon>Bacteria</taxon>
        <taxon>Bacillati</taxon>
        <taxon>Bacillota</taxon>
        <taxon>Clostridia</taxon>
        <taxon>Lachnospirales</taxon>
        <taxon>Lachnospiraceae</taxon>
        <taxon>Blautia</taxon>
    </lineage>
</organism>
<dbReference type="EMBL" id="JBBMEJ010000005">
    <property type="protein sequence ID" value="MEQ2370497.1"/>
    <property type="molecule type" value="Genomic_DNA"/>
</dbReference>
<keyword evidence="5" id="KW-1185">Reference proteome</keyword>
<dbReference type="NCBIfam" id="TIGR00104">
    <property type="entry name" value="tRNA_TsaA"/>
    <property type="match status" value="1"/>
</dbReference>
<keyword evidence="1" id="KW-0949">S-adenosyl-L-methionine</keyword>
<dbReference type="InterPro" id="IPR040372">
    <property type="entry name" value="YaeB-like"/>
</dbReference>